<dbReference type="InterPro" id="IPR041555">
    <property type="entry name" value="MG3"/>
</dbReference>
<dbReference type="InterPro" id="IPR041425">
    <property type="entry name" value="C3/4/5_MG1"/>
</dbReference>
<dbReference type="Gene3D" id="2.60.40.690">
    <property type="entry name" value="Alpha-macroglobulin, receptor-binding domain"/>
    <property type="match status" value="1"/>
</dbReference>
<protein>
    <submittedName>
        <fullName evidence="6">Complement C5-like</fullName>
    </submittedName>
</protein>
<name>A0A3Q4NBV8_NEOBR</name>
<dbReference type="Bgee" id="ENSNBRG00000024311">
    <property type="expression patterns" value="Expressed in liver and 2 other cell types or tissues"/>
</dbReference>
<reference evidence="6" key="1">
    <citation type="submission" date="2025-08" db="UniProtKB">
        <authorList>
            <consortium name="Ensembl"/>
        </authorList>
    </citation>
    <scope>IDENTIFICATION</scope>
</reference>
<dbReference type="InterPro" id="IPR013783">
    <property type="entry name" value="Ig-like_fold"/>
</dbReference>
<dbReference type="Pfam" id="PF01821">
    <property type="entry name" value="ANATO"/>
    <property type="match status" value="1"/>
</dbReference>
<dbReference type="STRING" id="32507.ENSNBRP00000032024"/>
<dbReference type="Gene3D" id="2.60.40.1940">
    <property type="match status" value="1"/>
</dbReference>
<dbReference type="InterPro" id="IPR001599">
    <property type="entry name" value="Macroglobln_a2"/>
</dbReference>
<dbReference type="InterPro" id="IPR036595">
    <property type="entry name" value="A-macroglobulin_rcpt-bd_sf"/>
</dbReference>
<feature type="compositionally biased region" description="Basic and acidic residues" evidence="4">
    <location>
        <begin position="1222"/>
        <end position="1231"/>
    </location>
</feature>
<evidence type="ECO:0000313" key="6">
    <source>
        <dbReference type="Ensembl" id="ENSNBRP00000032024.1"/>
    </source>
</evidence>
<dbReference type="Pfam" id="PF17790">
    <property type="entry name" value="MG1"/>
    <property type="match status" value="1"/>
</dbReference>
<dbReference type="InterPro" id="IPR011626">
    <property type="entry name" value="Alpha-macroglobulin_TED"/>
</dbReference>
<dbReference type="Pfam" id="PF07678">
    <property type="entry name" value="TED_complement"/>
    <property type="match status" value="1"/>
</dbReference>
<keyword evidence="7" id="KW-1185">Reference proteome</keyword>
<proteinExistence type="predicted"/>
<dbReference type="Gene3D" id="2.60.40.1930">
    <property type="match status" value="3"/>
</dbReference>
<dbReference type="GO" id="GO:0005615">
    <property type="term" value="C:extracellular space"/>
    <property type="evidence" value="ECO:0007669"/>
    <property type="project" value="InterPro"/>
</dbReference>
<dbReference type="InterPro" id="IPR040839">
    <property type="entry name" value="MG4"/>
</dbReference>
<dbReference type="Gene3D" id="1.20.91.20">
    <property type="entry name" value="Anaphylotoxins (complement system)"/>
    <property type="match status" value="1"/>
</dbReference>
<dbReference type="GO" id="GO:0004866">
    <property type="term" value="F:endopeptidase inhibitor activity"/>
    <property type="evidence" value="ECO:0007669"/>
    <property type="project" value="InterPro"/>
</dbReference>
<dbReference type="Pfam" id="PF17791">
    <property type="entry name" value="MG3"/>
    <property type="match status" value="1"/>
</dbReference>
<dbReference type="Pfam" id="PF01835">
    <property type="entry name" value="MG2"/>
    <property type="match status" value="1"/>
</dbReference>
<dbReference type="Pfam" id="PF00207">
    <property type="entry name" value="A2M"/>
    <property type="match status" value="1"/>
</dbReference>
<dbReference type="Pfam" id="PF21309">
    <property type="entry name" value="C5_CUB"/>
    <property type="match status" value="1"/>
</dbReference>
<dbReference type="InterPro" id="IPR000020">
    <property type="entry name" value="Anaphylatoxin/fibulin"/>
</dbReference>
<dbReference type="Gene3D" id="6.20.50.160">
    <property type="match status" value="1"/>
</dbReference>
<dbReference type="InterPro" id="IPR008930">
    <property type="entry name" value="Terpenoid_cyclase/PrenylTrfase"/>
</dbReference>
<dbReference type="Pfam" id="PF17789">
    <property type="entry name" value="MG4"/>
    <property type="match status" value="1"/>
</dbReference>
<dbReference type="Gene3D" id="1.50.10.20">
    <property type="match status" value="1"/>
</dbReference>
<keyword evidence="2" id="KW-0964">Secreted</keyword>
<dbReference type="PANTHER" id="PTHR11412">
    <property type="entry name" value="MACROGLOBULIN / COMPLEMENT"/>
    <property type="match status" value="1"/>
</dbReference>
<evidence type="ECO:0000256" key="3">
    <source>
        <dbReference type="ARBA" id="ARBA00023157"/>
    </source>
</evidence>
<dbReference type="PROSITE" id="PS01178">
    <property type="entry name" value="ANAPHYLATOXIN_2"/>
    <property type="match status" value="1"/>
</dbReference>
<dbReference type="SMART" id="SM01359">
    <property type="entry name" value="A2M_N_2"/>
    <property type="match status" value="1"/>
</dbReference>
<dbReference type="SUPFAM" id="SSF48239">
    <property type="entry name" value="Terpenoid cyclases/Protein prenyltransferases"/>
    <property type="match status" value="1"/>
</dbReference>
<evidence type="ECO:0000256" key="2">
    <source>
        <dbReference type="ARBA" id="ARBA00022525"/>
    </source>
</evidence>
<keyword evidence="3" id="KW-1015">Disulfide bond</keyword>
<feature type="region of interest" description="Disordered" evidence="4">
    <location>
        <begin position="1218"/>
        <end position="1250"/>
    </location>
</feature>
<dbReference type="InterPro" id="IPR050473">
    <property type="entry name" value="A2M/Complement_sys"/>
</dbReference>
<dbReference type="Gene3D" id="2.60.120.1540">
    <property type="match status" value="1"/>
</dbReference>
<dbReference type="SMART" id="SM01360">
    <property type="entry name" value="A2M"/>
    <property type="match status" value="1"/>
</dbReference>
<feature type="domain" description="Anaphylatoxin-like" evidence="5">
    <location>
        <begin position="672"/>
        <end position="718"/>
    </location>
</feature>
<comment type="subcellular location">
    <subcellularLocation>
        <location evidence="1">Secreted</location>
    </subcellularLocation>
</comment>
<dbReference type="PANTHER" id="PTHR11412:SF83">
    <property type="entry name" value="COMPLEMENT C5"/>
    <property type="match status" value="1"/>
</dbReference>
<dbReference type="InterPro" id="IPR048843">
    <property type="entry name" value="C5_CUB"/>
</dbReference>
<dbReference type="Pfam" id="PF07703">
    <property type="entry name" value="A2M_BRD"/>
    <property type="match status" value="1"/>
</dbReference>
<evidence type="ECO:0000256" key="4">
    <source>
        <dbReference type="SAM" id="MobiDB-lite"/>
    </source>
</evidence>
<accession>A0A3Q4NBV8</accession>
<dbReference type="InterPro" id="IPR011625">
    <property type="entry name" value="A2M_N_BRD"/>
</dbReference>
<dbReference type="InterPro" id="IPR002890">
    <property type="entry name" value="MG2"/>
</dbReference>
<dbReference type="Ensembl" id="ENSNBRT00000032832.1">
    <property type="protein sequence ID" value="ENSNBRP00000032024.1"/>
    <property type="gene ID" value="ENSNBRG00000024311.1"/>
</dbReference>
<dbReference type="Gene3D" id="2.20.130.20">
    <property type="match status" value="1"/>
</dbReference>
<reference evidence="6" key="2">
    <citation type="submission" date="2025-09" db="UniProtKB">
        <authorList>
            <consortium name="Ensembl"/>
        </authorList>
    </citation>
    <scope>IDENTIFICATION</scope>
</reference>
<dbReference type="Gene3D" id="2.60.40.10">
    <property type="entry name" value="Immunoglobulins"/>
    <property type="match status" value="2"/>
</dbReference>
<dbReference type="GeneTree" id="ENSGT00940000155670"/>
<dbReference type="SUPFAM" id="SSF49410">
    <property type="entry name" value="Alpha-macroglobulin receptor domain"/>
    <property type="match status" value="1"/>
</dbReference>
<evidence type="ECO:0000256" key="1">
    <source>
        <dbReference type="ARBA" id="ARBA00004613"/>
    </source>
</evidence>
<sequence length="1371" mass="152090">RVWTNVHRLYVYLITAPLSLRLDAVETVVVQLFGFTGEVTVYLFLKTSMAPSHQVLAREVVTLNAQNNHQAEAKVRVRKDANRLTPAVYLKSVPISRTNGFLFIQTDKPLYTPRQSVKVRAFSLNQELRPANRSVYLTFKDPDYTTVDIVEMVDVNNGIPSLQNPFKIPVNPKLGIWSIEASYSKDFTTTATTDFEVREYVLPSFSIQVEPEANYISHNSFTSFNFKVSARYLHGAPVVDGDVFLRYGYVSGKSPPVIIPNSITRESLSSAGDVDVNVNMQKVLSEYNGPKDLNSLLGKYLYIAVLVEESTGGITQETEFAAVKFVKSPYSLSLVSTPPFLKPGLPYNIQVCVKDHLDKPVRGVQVSLVENELLRQGRDLEAMSCTDSSTSESNGLTFFICNTPRDGVRAVLKFQTDDSTLPAASQSSLTLTAVAYYSPNQRYLYIDAPLMGPGLQVGRPARLSVYSATPSYIPITTISYLVISKGKVVDFGSQKFLSNAANKQSLSFQVTPAMVPSIRLLVYYILFGEGTFELVADSVWLAVEDRCISGLQTDMSLGKQYYKPKEQLQLDVRANQDGLVALSAVDAAIFTLRPNYRDPVSMVTHNNKLMVLRHIEQSDLGCGGGGGKDSADVFRLAGLTFITNANTAPSTSSTKVCPSVCPAERYGNFKLCCEKGMRWAPTYTSCLDEAMVFVHKHKKLFKHQRQSQRCVTVYKECCEHLLRSINQGSVIARNGHFNAPGSTAGYRSASLSLGTVVTVLVFPVISSGRLAVSRTLPDSITTWQIKAVGMFKNGMCVADPVQVSVSLPLSVDIPLPYQVVRGEQLELKGSVYNQLPDHVTSQPVIGQAGLRSTACTWNDIPRKGVETVTFTLLGLEPGEHTLTFTLKTPDRRADIVEKKLRVVVRTDEQKHKCLRFRKLNLEVFLCFCSGNPAVLRYWQEASVTSDWLKPDQSSGVTVEMTAYVLLTMLVKGRISYVKPILSWLTQDQHYGEGFYSVQDTFLTLEALTEYSRVVSRAALSQDISIRYRTKGILGQIQLSQSRPVASPFQVRTVQRSEVRCSSRLTMKTVYYQTVATIAGKCLVTECCIEDTYLCFRYKPPPNEVFTESSLTVMKIQLPTGVDAYLEDLKQVPSDMFLCVGFRIRTTFTVTGATKSLLSVSEPQDRGSLCTKQFSYEQQKLQRLCLGEQCQCMTAACATYRGDVDVTLTADKRTNETCQPHIKYGEPSDVRNKTPRLHPSSAPEPRAGGASEFNSSLFIQSTRTSAGVKPVLKKSVSVDQLMQRFPLWENGGIAHGVHVVGVRFNVTHVDVFVRSRRTRLHRWTELPGSTKAQSRARNLSRGACSQPEAYCRHTACTRKQSAGVGARAAAFL</sequence>
<dbReference type="Proteomes" id="UP000261580">
    <property type="component" value="Unassembled WGS sequence"/>
</dbReference>
<dbReference type="OMA" id="TECCIED"/>
<organism evidence="6 7">
    <name type="scientific">Neolamprologus brichardi</name>
    <name type="common">Fairy cichlid</name>
    <name type="synonym">Lamprologus brichardi</name>
    <dbReference type="NCBI Taxonomy" id="32507"/>
    <lineage>
        <taxon>Eukaryota</taxon>
        <taxon>Metazoa</taxon>
        <taxon>Chordata</taxon>
        <taxon>Craniata</taxon>
        <taxon>Vertebrata</taxon>
        <taxon>Euteleostomi</taxon>
        <taxon>Actinopterygii</taxon>
        <taxon>Neopterygii</taxon>
        <taxon>Teleostei</taxon>
        <taxon>Neoteleostei</taxon>
        <taxon>Acanthomorphata</taxon>
        <taxon>Ovalentaria</taxon>
        <taxon>Cichlomorphae</taxon>
        <taxon>Cichliformes</taxon>
        <taxon>Cichlidae</taxon>
        <taxon>African cichlids</taxon>
        <taxon>Pseudocrenilabrinae</taxon>
        <taxon>Lamprologini</taxon>
        <taxon>Neolamprologus</taxon>
    </lineage>
</organism>
<evidence type="ECO:0000313" key="7">
    <source>
        <dbReference type="Proteomes" id="UP000261580"/>
    </source>
</evidence>
<evidence type="ECO:0000259" key="5">
    <source>
        <dbReference type="PROSITE" id="PS01178"/>
    </source>
</evidence>